<dbReference type="AlphaFoldDB" id="A0A7Y2H1R6"/>
<dbReference type="GO" id="GO:0005737">
    <property type="term" value="C:cytoplasm"/>
    <property type="evidence" value="ECO:0007669"/>
    <property type="project" value="InterPro"/>
</dbReference>
<dbReference type="SUPFAM" id="SSF118352">
    <property type="entry name" value="HSP33 redox switch-like"/>
    <property type="match status" value="1"/>
</dbReference>
<dbReference type="Gene3D" id="3.90.1280.10">
    <property type="entry name" value="HSP33 redox switch-like"/>
    <property type="match status" value="1"/>
</dbReference>
<keyword evidence="1" id="KW-0963">Cytoplasm</keyword>
<dbReference type="InterPro" id="IPR000397">
    <property type="entry name" value="Heat_shock_Hsp33"/>
</dbReference>
<dbReference type="EMBL" id="JABDJR010000218">
    <property type="protein sequence ID" value="NNF06246.1"/>
    <property type="molecule type" value="Genomic_DNA"/>
</dbReference>
<dbReference type="GO" id="GO:0006457">
    <property type="term" value="P:protein folding"/>
    <property type="evidence" value="ECO:0007669"/>
    <property type="project" value="InterPro"/>
</dbReference>
<keyword evidence="2" id="KW-0862">Zinc</keyword>
<dbReference type="InterPro" id="IPR016154">
    <property type="entry name" value="Heat_shock_Hsp33_C"/>
</dbReference>
<evidence type="ECO:0000256" key="5">
    <source>
        <dbReference type="ARBA" id="ARBA00023284"/>
    </source>
</evidence>
<organism evidence="6 7">
    <name type="scientific">Eiseniibacteriota bacterium</name>
    <dbReference type="NCBI Taxonomy" id="2212470"/>
    <lineage>
        <taxon>Bacteria</taxon>
        <taxon>Candidatus Eiseniibacteriota</taxon>
    </lineage>
</organism>
<gene>
    <name evidence="6" type="ORF">HKN21_05765</name>
</gene>
<comment type="caution">
    <text evidence="6">The sequence shown here is derived from an EMBL/GenBank/DDBJ whole genome shotgun (WGS) entry which is preliminary data.</text>
</comment>
<dbReference type="Proteomes" id="UP000547674">
    <property type="component" value="Unassembled WGS sequence"/>
</dbReference>
<evidence type="ECO:0000256" key="1">
    <source>
        <dbReference type="ARBA" id="ARBA00022490"/>
    </source>
</evidence>
<proteinExistence type="predicted"/>
<name>A0A7Y2H1R6_UNCEI</name>
<keyword evidence="5" id="KW-0676">Redox-active center</keyword>
<dbReference type="InterPro" id="IPR016153">
    <property type="entry name" value="Heat_shock_Hsp33_N"/>
</dbReference>
<reference evidence="6 7" key="1">
    <citation type="submission" date="2020-03" db="EMBL/GenBank/DDBJ databases">
        <title>Metabolic flexibility allows generalist bacteria to become dominant in a frequently disturbed ecosystem.</title>
        <authorList>
            <person name="Chen Y.-J."/>
            <person name="Leung P.M."/>
            <person name="Bay S.K."/>
            <person name="Hugenholtz P."/>
            <person name="Kessler A.J."/>
            <person name="Shelley G."/>
            <person name="Waite D.W."/>
            <person name="Cook P.L."/>
            <person name="Greening C."/>
        </authorList>
    </citation>
    <scope>NUCLEOTIDE SEQUENCE [LARGE SCALE GENOMIC DNA]</scope>
    <source>
        <strain evidence="6">SS_bin_28</strain>
    </source>
</reference>
<evidence type="ECO:0000256" key="4">
    <source>
        <dbReference type="ARBA" id="ARBA00023186"/>
    </source>
</evidence>
<evidence type="ECO:0008006" key="8">
    <source>
        <dbReference type="Google" id="ProtNLM"/>
    </source>
</evidence>
<accession>A0A7Y2H1R6</accession>
<evidence type="ECO:0000256" key="2">
    <source>
        <dbReference type="ARBA" id="ARBA00022833"/>
    </source>
</evidence>
<evidence type="ECO:0000313" key="6">
    <source>
        <dbReference type="EMBL" id="NNF06246.1"/>
    </source>
</evidence>
<keyword evidence="3" id="KW-1015">Disulfide bond</keyword>
<evidence type="ECO:0000313" key="7">
    <source>
        <dbReference type="Proteomes" id="UP000547674"/>
    </source>
</evidence>
<dbReference type="SUPFAM" id="SSF64397">
    <property type="entry name" value="Hsp33 domain"/>
    <property type="match status" value="1"/>
</dbReference>
<dbReference type="Pfam" id="PF01430">
    <property type="entry name" value="HSP33"/>
    <property type="match status" value="1"/>
</dbReference>
<dbReference type="GO" id="GO:0051082">
    <property type="term" value="F:unfolded protein binding"/>
    <property type="evidence" value="ECO:0007669"/>
    <property type="project" value="InterPro"/>
</dbReference>
<keyword evidence="4" id="KW-0143">Chaperone</keyword>
<protein>
    <recommendedName>
        <fullName evidence="8">Disulfide bond chaperone</fullName>
    </recommendedName>
</protein>
<sequence>MSQKDTLGSVTVHRYMDNKHNAMLATGTFTALIAAFSEHANRWEAPLDGLTYTMMRQGLSGMVLHLSFRPNDENIGMTVNFKQPPINVFLSGDASESWVTGRAFVEGVKTTESSRLFMQTHRRKSGATQSMIEITGLDLLEVFEQYFKQSVQTPARFFELDKDQFAMILGLPNADRSWIENFTPDQKLFGIWKKTLEPLDQREFKFHCGCTPEKMVKAVHSIFGEDPDALFKGEDEVEVSCPRCGTRWTLTESQFNEFEQED</sequence>
<evidence type="ECO:0000256" key="3">
    <source>
        <dbReference type="ARBA" id="ARBA00023157"/>
    </source>
</evidence>